<organism evidence="1 2">
    <name type="scientific">Acinetobacter junii CIP 107470 = MTCC 11364</name>
    <dbReference type="NCBI Taxonomy" id="1217666"/>
    <lineage>
        <taxon>Bacteria</taxon>
        <taxon>Pseudomonadati</taxon>
        <taxon>Pseudomonadota</taxon>
        <taxon>Gammaproteobacteria</taxon>
        <taxon>Moraxellales</taxon>
        <taxon>Moraxellaceae</taxon>
        <taxon>Acinetobacter</taxon>
    </lineage>
</organism>
<name>S7WXV0_ACIJU</name>
<proteinExistence type="predicted"/>
<evidence type="ECO:0000313" key="1">
    <source>
        <dbReference type="EMBL" id="EPR86857.1"/>
    </source>
</evidence>
<dbReference type="AlphaFoldDB" id="S7WXV0"/>
<protein>
    <submittedName>
        <fullName evidence="1">Uncharacterized protein</fullName>
    </submittedName>
</protein>
<accession>S7WXV0</accession>
<comment type="caution">
    <text evidence="1">The sequence shown here is derived from an EMBL/GenBank/DDBJ whole genome shotgun (WGS) entry which is preliminary data.</text>
</comment>
<sequence>MPIVFRKNGIDANLTESEKRQAIDSWLKSRAIENAGHAVFPPPEMNKGPFIPFNFITNNVGN</sequence>
<reference evidence="1 2" key="1">
    <citation type="submission" date="2013-05" db="EMBL/GenBank/DDBJ databases">
        <title>Genome assembly of Acinetobacter junii MTCC 11364.</title>
        <authorList>
            <person name="Khatri I."/>
            <person name="Singh N.K."/>
            <person name="Subramanian S."/>
            <person name="Mayilraj S."/>
        </authorList>
    </citation>
    <scope>NUCLEOTIDE SEQUENCE [LARGE SCALE GENOMIC DNA]</scope>
    <source>
        <strain evidence="1 2">MTCC 11364</strain>
    </source>
</reference>
<gene>
    <name evidence="1" type="ORF">L292_2091</name>
</gene>
<dbReference type="Proteomes" id="UP000018420">
    <property type="component" value="Unassembled WGS sequence"/>
</dbReference>
<evidence type="ECO:0000313" key="2">
    <source>
        <dbReference type="Proteomes" id="UP000018420"/>
    </source>
</evidence>
<dbReference type="PATRIC" id="fig|1330047.3.peg.713"/>
<dbReference type="EMBL" id="ASYZ01000033">
    <property type="protein sequence ID" value="EPR86857.1"/>
    <property type="molecule type" value="Genomic_DNA"/>
</dbReference>